<protein>
    <submittedName>
        <fullName evidence="2">Lamin tail domain-containing protein</fullName>
    </submittedName>
</protein>
<dbReference type="RefSeq" id="WP_146358105.1">
    <property type="nucleotide sequence ID" value="NZ_VOBR01000027.1"/>
</dbReference>
<gene>
    <name evidence="2" type="ORF">FKR81_33065</name>
</gene>
<accession>A0A563EJV3</accession>
<organism evidence="2 3">
    <name type="scientific">Lentzea tibetensis</name>
    <dbReference type="NCBI Taxonomy" id="2591470"/>
    <lineage>
        <taxon>Bacteria</taxon>
        <taxon>Bacillati</taxon>
        <taxon>Actinomycetota</taxon>
        <taxon>Actinomycetes</taxon>
        <taxon>Pseudonocardiales</taxon>
        <taxon>Pseudonocardiaceae</taxon>
        <taxon>Lentzea</taxon>
    </lineage>
</organism>
<evidence type="ECO:0000313" key="3">
    <source>
        <dbReference type="Proteomes" id="UP000316639"/>
    </source>
</evidence>
<keyword evidence="1" id="KW-0732">Signal</keyword>
<name>A0A563EJV3_9PSEU</name>
<feature type="chain" id="PRO_5021934294" evidence="1">
    <location>
        <begin position="26"/>
        <end position="209"/>
    </location>
</feature>
<dbReference type="OrthoDB" id="3682978at2"/>
<comment type="caution">
    <text evidence="2">The sequence shown here is derived from an EMBL/GenBank/DDBJ whole genome shotgun (WGS) entry which is preliminary data.</text>
</comment>
<sequence>MRRLVIGGIALGMSALAALSGSASADEPDVTQQAISNVVINEVSAIGPNGELDEAIEIRNMTGDQLSLEGYVVRLYSSTNQVLQTIPLSGVTLEPRDNDGDILVLTGVNFSSTVAPGAQVQPIAFQGTVGIPVNGGVAIFGSAAPTAVKQDGIAMSAGAVTPKEGTQAAPENITTAQLEASNARNILSTDTNNNRVDFTLHHRTFGARN</sequence>
<dbReference type="AlphaFoldDB" id="A0A563EJV3"/>
<keyword evidence="3" id="KW-1185">Reference proteome</keyword>
<dbReference type="Proteomes" id="UP000316639">
    <property type="component" value="Unassembled WGS sequence"/>
</dbReference>
<evidence type="ECO:0000256" key="1">
    <source>
        <dbReference type="SAM" id="SignalP"/>
    </source>
</evidence>
<reference evidence="2 3" key="1">
    <citation type="submission" date="2019-07" db="EMBL/GenBank/DDBJ databases">
        <title>Lentzea xizangensis sp. nov., isolated from Qinghai-Tibetan Plateau Soils.</title>
        <authorList>
            <person name="Huang J."/>
        </authorList>
    </citation>
    <scope>NUCLEOTIDE SEQUENCE [LARGE SCALE GENOMIC DNA]</scope>
    <source>
        <strain evidence="2 3">FXJ1.1311</strain>
    </source>
</reference>
<dbReference type="EMBL" id="VOBR01000027">
    <property type="protein sequence ID" value="TWP47282.1"/>
    <property type="molecule type" value="Genomic_DNA"/>
</dbReference>
<feature type="signal peptide" evidence="1">
    <location>
        <begin position="1"/>
        <end position="25"/>
    </location>
</feature>
<proteinExistence type="predicted"/>
<evidence type="ECO:0000313" key="2">
    <source>
        <dbReference type="EMBL" id="TWP47282.1"/>
    </source>
</evidence>